<dbReference type="Pfam" id="PF14588">
    <property type="entry name" value="YjgF_endoribonc"/>
    <property type="match status" value="1"/>
</dbReference>
<dbReference type="Gene3D" id="3.30.1330.40">
    <property type="entry name" value="RutC-like"/>
    <property type="match status" value="1"/>
</dbReference>
<proteinExistence type="predicted"/>
<reference evidence="2" key="1">
    <citation type="submission" date="2023-10" db="EMBL/GenBank/DDBJ databases">
        <authorList>
            <person name="Chen Y."/>
            <person name="Shah S."/>
            <person name="Dougan E. K."/>
            <person name="Thang M."/>
            <person name="Chan C."/>
        </authorList>
    </citation>
    <scope>NUCLEOTIDE SEQUENCE [LARGE SCALE GENOMIC DNA]</scope>
</reference>
<dbReference type="PANTHER" id="PTHR43760:SF1">
    <property type="entry name" value="ENDORIBONUCLEASE L-PSP_CHORISMATE MUTASE-LIKE DOMAIN-CONTAINING PROTEIN"/>
    <property type="match status" value="1"/>
</dbReference>
<gene>
    <name evidence="2" type="ORF">PCOR1329_LOCUS73417</name>
</gene>
<sequence>MVVGLPGFRRGPPAALGQDLARPSGRRAPGAAMATAVEQRIAELGLSIPKPVAPVGSYLPWKKAGTIVYISGQIPRGEDNSLLTGTLGAGYSIDEGKAAARLCAINLIAQMKSACDGDLGKVKQILQVQGFVNSSPDFTDHPQVINGCSELLVEVFGKEVGSHSRFAVGNTSLPLGVAVEIGAVIEVE</sequence>
<accession>A0ABN9X4X1</accession>
<dbReference type="SUPFAM" id="SSF55298">
    <property type="entry name" value="YjgF-like"/>
    <property type="match status" value="1"/>
</dbReference>
<keyword evidence="3" id="KW-1185">Reference proteome</keyword>
<dbReference type="CDD" id="cd02199">
    <property type="entry name" value="YjgF_YER057c_UK114_like_1"/>
    <property type="match status" value="1"/>
</dbReference>
<dbReference type="InterPro" id="IPR013813">
    <property type="entry name" value="Endoribo_LPSP/chorism_mut-like"/>
</dbReference>
<dbReference type="EMBL" id="CAUYUJ010019884">
    <property type="protein sequence ID" value="CAK0894348.1"/>
    <property type="molecule type" value="Genomic_DNA"/>
</dbReference>
<evidence type="ECO:0000313" key="2">
    <source>
        <dbReference type="EMBL" id="CAK0894348.1"/>
    </source>
</evidence>
<comment type="caution">
    <text evidence="2">The sequence shown here is derived from an EMBL/GenBank/DDBJ whole genome shotgun (WGS) entry which is preliminary data.</text>
</comment>
<protein>
    <recommendedName>
        <fullName evidence="1">Endoribonuclease L-PSP/chorismate mutase-like domain-containing protein</fullName>
    </recommendedName>
</protein>
<organism evidence="2 3">
    <name type="scientific">Prorocentrum cordatum</name>
    <dbReference type="NCBI Taxonomy" id="2364126"/>
    <lineage>
        <taxon>Eukaryota</taxon>
        <taxon>Sar</taxon>
        <taxon>Alveolata</taxon>
        <taxon>Dinophyceae</taxon>
        <taxon>Prorocentrales</taxon>
        <taxon>Prorocentraceae</taxon>
        <taxon>Prorocentrum</taxon>
    </lineage>
</organism>
<dbReference type="PANTHER" id="PTHR43760">
    <property type="entry name" value="ENDORIBONUCLEASE-RELATED"/>
    <property type="match status" value="1"/>
</dbReference>
<feature type="domain" description="Endoribonuclease L-PSP/chorismate mutase-like" evidence="1">
    <location>
        <begin position="38"/>
        <end position="176"/>
    </location>
</feature>
<evidence type="ECO:0000313" key="3">
    <source>
        <dbReference type="Proteomes" id="UP001189429"/>
    </source>
</evidence>
<evidence type="ECO:0000259" key="1">
    <source>
        <dbReference type="Pfam" id="PF14588"/>
    </source>
</evidence>
<name>A0ABN9X4X1_9DINO</name>
<dbReference type="Proteomes" id="UP001189429">
    <property type="component" value="Unassembled WGS sequence"/>
</dbReference>
<dbReference type="InterPro" id="IPR035959">
    <property type="entry name" value="RutC-like_sf"/>
</dbReference>